<feature type="domain" description="Replication origin-binding protein" evidence="1">
    <location>
        <begin position="104"/>
        <end position="200"/>
    </location>
</feature>
<protein>
    <recommendedName>
        <fullName evidence="1">Replication origin-binding protein domain-containing protein</fullName>
    </recommendedName>
</protein>
<evidence type="ECO:0000313" key="2">
    <source>
        <dbReference type="EMBL" id="GAQ89922.1"/>
    </source>
</evidence>
<dbReference type="Proteomes" id="UP000054558">
    <property type="component" value="Unassembled WGS sequence"/>
</dbReference>
<accession>A0A1Y1IIL7</accession>
<keyword evidence="3" id="KW-1185">Reference proteome</keyword>
<dbReference type="OrthoDB" id="2373574at2759"/>
<dbReference type="Pfam" id="PF02399">
    <property type="entry name" value="Herpes_ori_bp"/>
    <property type="match status" value="1"/>
</dbReference>
<evidence type="ECO:0000313" key="3">
    <source>
        <dbReference type="Proteomes" id="UP000054558"/>
    </source>
</evidence>
<dbReference type="EMBL" id="DF237527">
    <property type="protein sequence ID" value="GAQ89922.1"/>
    <property type="molecule type" value="Genomic_DNA"/>
</dbReference>
<dbReference type="GO" id="GO:0003688">
    <property type="term" value="F:DNA replication origin binding"/>
    <property type="evidence" value="ECO:0007669"/>
    <property type="project" value="InterPro"/>
</dbReference>
<dbReference type="GO" id="GO:0005524">
    <property type="term" value="F:ATP binding"/>
    <property type="evidence" value="ECO:0007669"/>
    <property type="project" value="InterPro"/>
</dbReference>
<gene>
    <name evidence="2" type="ORF">KFL_005780010</name>
</gene>
<dbReference type="AlphaFoldDB" id="A0A1Y1IIL7"/>
<proteinExistence type="predicted"/>
<reference evidence="2 3" key="1">
    <citation type="journal article" date="2014" name="Nat. Commun.">
        <title>Klebsormidium flaccidum genome reveals primary factors for plant terrestrial adaptation.</title>
        <authorList>
            <person name="Hori K."/>
            <person name="Maruyama F."/>
            <person name="Fujisawa T."/>
            <person name="Togashi T."/>
            <person name="Yamamoto N."/>
            <person name="Seo M."/>
            <person name="Sato S."/>
            <person name="Yamada T."/>
            <person name="Mori H."/>
            <person name="Tajima N."/>
            <person name="Moriyama T."/>
            <person name="Ikeuchi M."/>
            <person name="Watanabe M."/>
            <person name="Wada H."/>
            <person name="Kobayashi K."/>
            <person name="Saito M."/>
            <person name="Masuda T."/>
            <person name="Sasaki-Sekimoto Y."/>
            <person name="Mashiguchi K."/>
            <person name="Awai K."/>
            <person name="Shimojima M."/>
            <person name="Masuda S."/>
            <person name="Iwai M."/>
            <person name="Nobusawa T."/>
            <person name="Narise T."/>
            <person name="Kondo S."/>
            <person name="Saito H."/>
            <person name="Sato R."/>
            <person name="Murakawa M."/>
            <person name="Ihara Y."/>
            <person name="Oshima-Yamada Y."/>
            <person name="Ohtaka K."/>
            <person name="Satoh M."/>
            <person name="Sonobe K."/>
            <person name="Ishii M."/>
            <person name="Ohtani R."/>
            <person name="Kanamori-Sato M."/>
            <person name="Honoki R."/>
            <person name="Miyazaki D."/>
            <person name="Mochizuki H."/>
            <person name="Umetsu J."/>
            <person name="Higashi K."/>
            <person name="Shibata D."/>
            <person name="Kamiya Y."/>
            <person name="Sato N."/>
            <person name="Nakamura Y."/>
            <person name="Tabata S."/>
            <person name="Ida S."/>
            <person name="Kurokawa K."/>
            <person name="Ohta H."/>
        </authorList>
    </citation>
    <scope>NUCLEOTIDE SEQUENCE [LARGE SCALE GENOMIC DNA]</scope>
    <source>
        <strain evidence="2 3">NIES-2285</strain>
    </source>
</reference>
<sequence length="580" mass="66313">MLGDRFIHPLADRELHPRVIVQLDSLPGLLAEDDEDAPAFDLLVLDECDPVVVNKHAPERPLEFEFLHGKNEGLDKWEGAIFEALGAGRNVFVVSMSSEKARELGAAVLKKSLVADDQILIITRHSDGEVKRGLQDVNTQWRKQLVIISPTVEAGVDFNQDWFHQMFMYICQKSTHPRGLDQMKGRVRKLEDQRVMCYVQEGIWLPIVPRPLEGGSMTKRSKSGRKARLGLEETYQWFLNQNRRGGLNCVHPTTRLLTHNEKEIFNGQTHFYEEFTDLLQEDGHIVKDVCDEELVDEEAVEENPGSSEERERGAKYLLEEMICAPNIAPAEFADIEARTRMYQNREGESVQMEKFLLARFYDVPFLSEEFLRTFGPKPIQALDFLEQVIDEDFKYDRNEIGRHMYPPQMAAMARELLAVMGFEHALDSAHETDTLSTLRSRLAGTAFFRDYSENVKLFHARAASISDVLASQKTATIALNHVFSTLGLRLEAKKFGRKEVGDVKGSKNGKRKRLYRYGGPLGVDLMAQLLKLRLEASEALKNRIPVVLREYVERLSFEWPELVQHKRCGITVGPREEDEE</sequence>
<evidence type="ECO:0000259" key="1">
    <source>
        <dbReference type="Pfam" id="PF02399"/>
    </source>
</evidence>
<dbReference type="GO" id="GO:0006260">
    <property type="term" value="P:DNA replication"/>
    <property type="evidence" value="ECO:0007669"/>
    <property type="project" value="InterPro"/>
</dbReference>
<organism evidence="2 3">
    <name type="scientific">Klebsormidium nitens</name>
    <name type="common">Green alga</name>
    <name type="synonym">Ulothrix nitens</name>
    <dbReference type="NCBI Taxonomy" id="105231"/>
    <lineage>
        <taxon>Eukaryota</taxon>
        <taxon>Viridiplantae</taxon>
        <taxon>Streptophyta</taxon>
        <taxon>Klebsormidiophyceae</taxon>
        <taxon>Klebsormidiales</taxon>
        <taxon>Klebsormidiaceae</taxon>
        <taxon>Klebsormidium</taxon>
    </lineage>
</organism>
<name>A0A1Y1IIL7_KLENI</name>
<dbReference type="InterPro" id="IPR003450">
    <property type="entry name" value="Replication_origin-bd"/>
</dbReference>